<keyword evidence="7" id="KW-1185">Reference proteome</keyword>
<keyword evidence="3" id="KW-0378">Hydrolase</keyword>
<dbReference type="InterPro" id="IPR013517">
    <property type="entry name" value="FG-GAP"/>
</dbReference>
<organism evidence="6 7">
    <name type="scientific">Actinacidiphila glaucinigra</name>
    <dbReference type="NCBI Taxonomy" id="235986"/>
    <lineage>
        <taxon>Bacteria</taxon>
        <taxon>Bacillati</taxon>
        <taxon>Actinomycetota</taxon>
        <taxon>Actinomycetes</taxon>
        <taxon>Kitasatosporales</taxon>
        <taxon>Streptomycetaceae</taxon>
        <taxon>Actinacidiphila</taxon>
    </lineage>
</organism>
<dbReference type="PRINTS" id="PR01185">
    <property type="entry name" value="INTEGRINA"/>
</dbReference>
<proteinExistence type="predicted"/>
<keyword evidence="2" id="KW-0677">Repeat</keyword>
<dbReference type="RefSeq" id="WP_089229312.1">
    <property type="nucleotide sequence ID" value="NZ_FZOF01000053.1"/>
</dbReference>
<evidence type="ECO:0000256" key="4">
    <source>
        <dbReference type="ARBA" id="ARBA00023180"/>
    </source>
</evidence>
<dbReference type="EMBL" id="FZOF01000053">
    <property type="protein sequence ID" value="SNT59082.1"/>
    <property type="molecule type" value="Genomic_DNA"/>
</dbReference>
<dbReference type="SMART" id="SM00191">
    <property type="entry name" value="Int_alpha"/>
    <property type="match status" value="6"/>
</dbReference>
<evidence type="ECO:0000256" key="5">
    <source>
        <dbReference type="SAM" id="SignalP"/>
    </source>
</evidence>
<dbReference type="PANTHER" id="PTHR23221:SF7">
    <property type="entry name" value="PHOSPHATIDYLINOSITOL-GLYCAN-SPECIFIC PHOSPHOLIPASE D"/>
    <property type="match status" value="1"/>
</dbReference>
<name>A0A239NWK3_9ACTN</name>
<reference evidence="6 7" key="1">
    <citation type="submission" date="2017-06" db="EMBL/GenBank/DDBJ databases">
        <authorList>
            <person name="Kim H.J."/>
            <person name="Triplett B.A."/>
        </authorList>
    </citation>
    <scope>NUCLEOTIDE SEQUENCE [LARGE SCALE GENOMIC DNA]</scope>
    <source>
        <strain evidence="6 7">CGMCC 4.1858</strain>
    </source>
</reference>
<evidence type="ECO:0000313" key="7">
    <source>
        <dbReference type="Proteomes" id="UP000198280"/>
    </source>
</evidence>
<keyword evidence="4" id="KW-0325">Glycoprotein</keyword>
<dbReference type="Gene3D" id="2.130.10.130">
    <property type="entry name" value="Integrin alpha, N-terminal"/>
    <property type="match status" value="4"/>
</dbReference>
<sequence>MHKRTRVAIAATAAAALTSGLLALTAIPAAATGSGDRADFNGDGYADVAFSAGNAYVSGLKGAGQVVALYGSSNGLTAARRSVISQNTSGVPGGAEKGDSFGWMTAIGDFNSDGFSDLAVAASSEDLGSDVDGGMVTILWGSAKGLTGGTTLADPAPSSHDRWGRSLAAADFDGDGKDDLAVGSSASTVYVYKGGITKSGTSGGRYTVKPPIQSGGGTGPLNLTAGEVNGDGRTDLIVDGYETTGEWGWNANYYIPGSASGLVASRAVKLQGGLITGIGDVNGDSFGDIVIGVSWDPGTSGEPSVPGSVKGGKVKVVYGTSTGPGTSTSITQDSGNIPGGSEKGDAFGAELHLGDINGDGFQDLAIGSAGEDLNGVVDAGSVTLLYGSPAGLNTTSGYQYFTQNTAGVPGADEKYDQFGGELHLDDVNGDGKADLTVTTYGENGGNGGITALRSNGTKISTSGALAIAPSTVGVSTSGSPLFGANFGN</sequence>
<dbReference type="GO" id="GO:0008305">
    <property type="term" value="C:integrin complex"/>
    <property type="evidence" value="ECO:0007669"/>
    <property type="project" value="InterPro"/>
</dbReference>
<protein>
    <submittedName>
        <fullName evidence="6">FG-GAP repeat-containing protein</fullName>
    </submittedName>
</protein>
<dbReference type="AlphaFoldDB" id="A0A239NWK3"/>
<feature type="signal peptide" evidence="5">
    <location>
        <begin position="1"/>
        <end position="31"/>
    </location>
</feature>
<evidence type="ECO:0000256" key="1">
    <source>
        <dbReference type="ARBA" id="ARBA00022729"/>
    </source>
</evidence>
<dbReference type="GO" id="GO:0007155">
    <property type="term" value="P:cell adhesion"/>
    <property type="evidence" value="ECO:0007669"/>
    <property type="project" value="InterPro"/>
</dbReference>
<evidence type="ECO:0000256" key="3">
    <source>
        <dbReference type="ARBA" id="ARBA00022801"/>
    </source>
</evidence>
<dbReference type="GO" id="GO:0016787">
    <property type="term" value="F:hydrolase activity"/>
    <property type="evidence" value="ECO:0007669"/>
    <property type="project" value="UniProtKB-KW"/>
</dbReference>
<evidence type="ECO:0000313" key="6">
    <source>
        <dbReference type="EMBL" id="SNT59082.1"/>
    </source>
</evidence>
<evidence type="ECO:0000256" key="2">
    <source>
        <dbReference type="ARBA" id="ARBA00022737"/>
    </source>
</evidence>
<feature type="chain" id="PRO_5013235362" evidence="5">
    <location>
        <begin position="32"/>
        <end position="488"/>
    </location>
</feature>
<dbReference type="PROSITE" id="PS51470">
    <property type="entry name" value="FG_GAP"/>
    <property type="match status" value="1"/>
</dbReference>
<dbReference type="PANTHER" id="PTHR23221">
    <property type="entry name" value="GLYCOSYLPHOSPHATIDYLINOSITOL PHOSPHOLIPASE D"/>
    <property type="match status" value="1"/>
</dbReference>
<dbReference type="InterPro" id="IPR028994">
    <property type="entry name" value="Integrin_alpha_N"/>
</dbReference>
<dbReference type="SUPFAM" id="SSF69318">
    <property type="entry name" value="Integrin alpha N-terminal domain"/>
    <property type="match status" value="1"/>
</dbReference>
<dbReference type="InterPro" id="IPR013519">
    <property type="entry name" value="Int_alpha_beta-p"/>
</dbReference>
<dbReference type="InterPro" id="IPR000413">
    <property type="entry name" value="Integrin_alpha"/>
</dbReference>
<keyword evidence="1 5" id="KW-0732">Signal</keyword>
<dbReference type="OrthoDB" id="344301at2"/>
<accession>A0A239NWK3</accession>
<gene>
    <name evidence="6" type="ORF">SAMN05216252_15311</name>
</gene>
<dbReference type="Proteomes" id="UP000198280">
    <property type="component" value="Unassembled WGS sequence"/>
</dbReference>
<dbReference type="Pfam" id="PF01839">
    <property type="entry name" value="FG-GAP"/>
    <property type="match status" value="5"/>
</dbReference>